<feature type="region of interest" description="Disordered" evidence="1">
    <location>
        <begin position="47"/>
        <end position="87"/>
    </location>
</feature>
<comment type="caution">
    <text evidence="3">The sequence shown here is derived from an EMBL/GenBank/DDBJ whole genome shotgun (WGS) entry which is preliminary data.</text>
</comment>
<protein>
    <recommendedName>
        <fullName evidence="2">Heterokaryon incompatibility domain-containing protein</fullName>
    </recommendedName>
</protein>
<dbReference type="PANTHER" id="PTHR24148:SF64">
    <property type="entry name" value="HETEROKARYON INCOMPATIBILITY DOMAIN-CONTAINING PROTEIN"/>
    <property type="match status" value="1"/>
</dbReference>
<proteinExistence type="predicted"/>
<sequence>MSDEDPEILTVNAENANNPVTEEVTFRPQFLERPRLGTRDYETQMMLEDVVDSDVEGLPPYNPLEDESGSRTAQSPPKTRQPPSDWYIPDQLPYTHTHIEELGGWPQRLLHVESMVSYEWTSGNVYGGHKEPAYCAVSYTWGRWQLPNDDGETGVESAAIKVHGVPWRIPRIDPVHFRPADLTQALQRACALGDPPVHFVWLDIACMDQRRGPAASREVGRQASIFLRASGVAVWLARTGGDDGSTARLVRRLALLERAAGLLRTARSGTTAHEGRAGTATQQDEQRHFRLRFDSVAQTEVLDGVREMLCDPWFTGIWTLQEAFLARKAFFLLAKQPLRVPLLSPAGGRSPPPMPAKCTLFLIR</sequence>
<dbReference type="InterPro" id="IPR052895">
    <property type="entry name" value="HetReg/Transcr_Mod"/>
</dbReference>
<gene>
    <name evidence="3" type="ORF">PG997_008112</name>
</gene>
<dbReference type="RefSeq" id="XP_066667769.1">
    <property type="nucleotide sequence ID" value="XM_066812427.1"/>
</dbReference>
<dbReference type="Pfam" id="PF06985">
    <property type="entry name" value="HET"/>
    <property type="match status" value="1"/>
</dbReference>
<dbReference type="GeneID" id="92045487"/>
<dbReference type="InterPro" id="IPR010730">
    <property type="entry name" value="HET"/>
</dbReference>
<accession>A0ABR1W9W5</accession>
<keyword evidence="4" id="KW-1185">Reference proteome</keyword>
<evidence type="ECO:0000259" key="2">
    <source>
        <dbReference type="Pfam" id="PF06985"/>
    </source>
</evidence>
<evidence type="ECO:0000256" key="1">
    <source>
        <dbReference type="SAM" id="MobiDB-lite"/>
    </source>
</evidence>
<dbReference type="PANTHER" id="PTHR24148">
    <property type="entry name" value="ANKYRIN REPEAT DOMAIN-CONTAINING PROTEIN 39 HOMOLOG-RELATED"/>
    <property type="match status" value="1"/>
</dbReference>
<dbReference type="Proteomes" id="UP001433268">
    <property type="component" value="Unassembled WGS sequence"/>
</dbReference>
<feature type="domain" description="Heterokaryon incompatibility" evidence="2">
    <location>
        <begin position="134"/>
        <end position="322"/>
    </location>
</feature>
<evidence type="ECO:0000313" key="4">
    <source>
        <dbReference type="Proteomes" id="UP001433268"/>
    </source>
</evidence>
<dbReference type="EMBL" id="JAQQWN010000006">
    <property type="protein sequence ID" value="KAK8080294.1"/>
    <property type="molecule type" value="Genomic_DNA"/>
</dbReference>
<evidence type="ECO:0000313" key="3">
    <source>
        <dbReference type="EMBL" id="KAK8080294.1"/>
    </source>
</evidence>
<reference evidence="3 4" key="1">
    <citation type="submission" date="2023-01" db="EMBL/GenBank/DDBJ databases">
        <title>Analysis of 21 Apiospora genomes using comparative genomics revels a genus with tremendous synthesis potential of carbohydrate active enzymes and secondary metabolites.</title>
        <authorList>
            <person name="Sorensen T."/>
        </authorList>
    </citation>
    <scope>NUCLEOTIDE SEQUENCE [LARGE SCALE GENOMIC DNA]</scope>
    <source>
        <strain evidence="3 4">CBS 114990</strain>
    </source>
</reference>
<feature type="compositionally biased region" description="Polar residues" evidence="1">
    <location>
        <begin position="70"/>
        <end position="82"/>
    </location>
</feature>
<organism evidence="3 4">
    <name type="scientific">Apiospora hydei</name>
    <dbReference type="NCBI Taxonomy" id="1337664"/>
    <lineage>
        <taxon>Eukaryota</taxon>
        <taxon>Fungi</taxon>
        <taxon>Dikarya</taxon>
        <taxon>Ascomycota</taxon>
        <taxon>Pezizomycotina</taxon>
        <taxon>Sordariomycetes</taxon>
        <taxon>Xylariomycetidae</taxon>
        <taxon>Amphisphaeriales</taxon>
        <taxon>Apiosporaceae</taxon>
        <taxon>Apiospora</taxon>
    </lineage>
</organism>
<name>A0ABR1W9W5_9PEZI</name>